<dbReference type="InterPro" id="IPR020846">
    <property type="entry name" value="MFS_dom"/>
</dbReference>
<keyword evidence="4" id="KW-1003">Cell membrane</keyword>
<dbReference type="NCBIfam" id="TIGR00711">
    <property type="entry name" value="efflux_EmrB"/>
    <property type="match status" value="1"/>
</dbReference>
<reference evidence="10 11" key="1">
    <citation type="submission" date="2010-07" db="EMBL/GenBank/DDBJ databases">
        <title>The draft genome of Paenibacillus curdlanolyticus YK9.</title>
        <authorList>
            <consortium name="US DOE Joint Genome Institute (JGI-PGF)"/>
            <person name="Lucas S."/>
            <person name="Copeland A."/>
            <person name="Lapidus A."/>
            <person name="Cheng J.-F."/>
            <person name="Bruce D."/>
            <person name="Goodwin L."/>
            <person name="Pitluck S."/>
            <person name="Land M.L."/>
            <person name="Hauser L."/>
            <person name="Chang Y.-J."/>
            <person name="Jeffries C."/>
            <person name="Anderson I.J."/>
            <person name="Johnson E."/>
            <person name="Loganathan U."/>
            <person name="Mulhopadhyay B."/>
            <person name="Kyrpides N."/>
            <person name="Woyke T.J."/>
        </authorList>
    </citation>
    <scope>NUCLEOTIDE SEQUENCE [LARGE SCALE GENOMIC DNA]</scope>
    <source>
        <strain evidence="10 11">YK9</strain>
    </source>
</reference>
<comment type="similarity">
    <text evidence="2">Belongs to the major facilitator superfamily. EmrB family.</text>
</comment>
<dbReference type="InterPro" id="IPR004638">
    <property type="entry name" value="EmrB-like"/>
</dbReference>
<dbReference type="Gene3D" id="1.20.1720.10">
    <property type="entry name" value="Multidrug resistance protein D"/>
    <property type="match status" value="1"/>
</dbReference>
<dbReference type="GO" id="GO:0005886">
    <property type="term" value="C:plasma membrane"/>
    <property type="evidence" value="ECO:0007669"/>
    <property type="project" value="UniProtKB-SubCell"/>
</dbReference>
<evidence type="ECO:0000256" key="7">
    <source>
        <dbReference type="ARBA" id="ARBA00023136"/>
    </source>
</evidence>
<evidence type="ECO:0000256" key="2">
    <source>
        <dbReference type="ARBA" id="ARBA00008537"/>
    </source>
</evidence>
<feature type="transmembrane region" description="Helical" evidence="8">
    <location>
        <begin position="229"/>
        <end position="251"/>
    </location>
</feature>
<accession>E0IF09</accession>
<evidence type="ECO:0000256" key="3">
    <source>
        <dbReference type="ARBA" id="ARBA00022448"/>
    </source>
</evidence>
<dbReference type="InterPro" id="IPR011701">
    <property type="entry name" value="MFS"/>
</dbReference>
<feature type="transmembrane region" description="Helical" evidence="8">
    <location>
        <begin position="145"/>
        <end position="166"/>
    </location>
</feature>
<dbReference type="eggNOG" id="COG0477">
    <property type="taxonomic scope" value="Bacteria"/>
</dbReference>
<evidence type="ECO:0000313" key="10">
    <source>
        <dbReference type="EMBL" id="EFM08785.1"/>
    </source>
</evidence>
<feature type="transmembrane region" description="Helical" evidence="8">
    <location>
        <begin position="271"/>
        <end position="296"/>
    </location>
</feature>
<dbReference type="InterPro" id="IPR036259">
    <property type="entry name" value="MFS_trans_sf"/>
</dbReference>
<feature type="transmembrane region" description="Helical" evidence="8">
    <location>
        <begin position="453"/>
        <end position="472"/>
    </location>
</feature>
<keyword evidence="6 8" id="KW-1133">Transmembrane helix</keyword>
<feature type="transmembrane region" description="Helical" evidence="8">
    <location>
        <begin position="361"/>
        <end position="387"/>
    </location>
</feature>
<evidence type="ECO:0000259" key="9">
    <source>
        <dbReference type="PROSITE" id="PS50850"/>
    </source>
</evidence>
<feature type="transmembrane region" description="Helical" evidence="8">
    <location>
        <begin position="203"/>
        <end position="223"/>
    </location>
</feature>
<dbReference type="SUPFAM" id="SSF103473">
    <property type="entry name" value="MFS general substrate transporter"/>
    <property type="match status" value="1"/>
</dbReference>
<dbReference type="CDD" id="cd17321">
    <property type="entry name" value="MFS_MMR_MDR_like"/>
    <property type="match status" value="1"/>
</dbReference>
<feature type="domain" description="Major facilitator superfamily (MFS) profile" evidence="9">
    <location>
        <begin position="17"/>
        <end position="475"/>
    </location>
</feature>
<name>E0IF09_9BACL</name>
<keyword evidence="11" id="KW-1185">Reference proteome</keyword>
<feature type="transmembrane region" description="Helical" evidence="8">
    <location>
        <begin position="86"/>
        <end position="109"/>
    </location>
</feature>
<dbReference type="PANTHER" id="PTHR42718:SF9">
    <property type="entry name" value="MAJOR FACILITATOR SUPERFAMILY MULTIDRUG TRANSPORTER MFSC"/>
    <property type="match status" value="1"/>
</dbReference>
<evidence type="ECO:0000256" key="6">
    <source>
        <dbReference type="ARBA" id="ARBA00022989"/>
    </source>
</evidence>
<dbReference type="PROSITE" id="PS50850">
    <property type="entry name" value="MFS"/>
    <property type="match status" value="1"/>
</dbReference>
<dbReference type="Pfam" id="PF07690">
    <property type="entry name" value="MFS_1"/>
    <property type="match status" value="1"/>
</dbReference>
<evidence type="ECO:0000256" key="8">
    <source>
        <dbReference type="SAM" id="Phobius"/>
    </source>
</evidence>
<evidence type="ECO:0000256" key="5">
    <source>
        <dbReference type="ARBA" id="ARBA00022692"/>
    </source>
</evidence>
<dbReference type="PANTHER" id="PTHR42718">
    <property type="entry name" value="MAJOR FACILITATOR SUPERFAMILY MULTIDRUG TRANSPORTER MFSC"/>
    <property type="match status" value="1"/>
</dbReference>
<evidence type="ECO:0000256" key="1">
    <source>
        <dbReference type="ARBA" id="ARBA00004651"/>
    </source>
</evidence>
<dbReference type="OrthoDB" id="102502at2"/>
<evidence type="ECO:0000256" key="4">
    <source>
        <dbReference type="ARBA" id="ARBA00022475"/>
    </source>
</evidence>
<dbReference type="Proteomes" id="UP000005387">
    <property type="component" value="Unassembled WGS sequence"/>
</dbReference>
<organism evidence="10 11">
    <name type="scientific">Paenibacillus curdlanolyticus YK9</name>
    <dbReference type="NCBI Taxonomy" id="717606"/>
    <lineage>
        <taxon>Bacteria</taxon>
        <taxon>Bacillati</taxon>
        <taxon>Bacillota</taxon>
        <taxon>Bacilli</taxon>
        <taxon>Bacillales</taxon>
        <taxon>Paenibacillaceae</taxon>
        <taxon>Paenibacillus</taxon>
    </lineage>
</organism>
<proteinExistence type="inferred from homology"/>
<keyword evidence="7 8" id="KW-0472">Membrane</keyword>
<feature type="transmembrane region" description="Helical" evidence="8">
    <location>
        <begin position="172"/>
        <end position="191"/>
    </location>
</feature>
<feature type="transmembrane region" description="Helical" evidence="8">
    <location>
        <begin position="335"/>
        <end position="355"/>
    </location>
</feature>
<feature type="transmembrane region" description="Helical" evidence="8">
    <location>
        <begin position="16"/>
        <end position="39"/>
    </location>
</feature>
<gene>
    <name evidence="10" type="ORF">PaecuDRAFT_4250</name>
</gene>
<dbReference type="EMBL" id="AEDD01000013">
    <property type="protein sequence ID" value="EFM08785.1"/>
    <property type="molecule type" value="Genomic_DNA"/>
</dbReference>
<feature type="transmembrane region" description="Helical" evidence="8">
    <location>
        <begin position="59"/>
        <end position="79"/>
    </location>
</feature>
<keyword evidence="5 8" id="KW-0812">Transmembrane</keyword>
<feature type="transmembrane region" description="Helical" evidence="8">
    <location>
        <begin position="115"/>
        <end position="133"/>
    </location>
</feature>
<dbReference type="Gene3D" id="1.20.1250.20">
    <property type="entry name" value="MFS general substrate transporter like domains"/>
    <property type="match status" value="1"/>
</dbReference>
<keyword evidence="3" id="KW-0813">Transport</keyword>
<dbReference type="GO" id="GO:0022857">
    <property type="term" value="F:transmembrane transporter activity"/>
    <property type="evidence" value="ECO:0007669"/>
    <property type="project" value="InterPro"/>
</dbReference>
<evidence type="ECO:0000313" key="11">
    <source>
        <dbReference type="Proteomes" id="UP000005387"/>
    </source>
</evidence>
<dbReference type="RefSeq" id="WP_006040233.1">
    <property type="nucleotide sequence ID" value="NZ_AEDD01000013.1"/>
</dbReference>
<comment type="subcellular location">
    <subcellularLocation>
        <location evidence="1">Cell membrane</location>
        <topology evidence="1">Multi-pass membrane protein</topology>
    </subcellularLocation>
</comment>
<sequence>MNTIESVPKGKRNNGWFFALLCLGVFVVYLDSTIVNVALPELQRSFGIGMEGLQWVVDGYAIAFACLLLSAGTIGDIVGHKRVFTIGMIGFTVFSICCGLSETIEWLIVSRFLQGTFGALLIPSSLAFIRHMYEDASARARAIGIWAGLGGLALAVGPLAGGWLVEAFEWESVFWINVPIGAVVVIVMLLANRETVRNAKRKLDAPGQLLFIATIGTLAYALIQGHSFGWGSYAIVGCFLTSGLLLVLFLLWESRVKEPLLPLQLFRIPAFAVACLVNFLGFFGFFAVVFLMTLYFQNVNGLSPMEAGVRFLSLNVSIMLASVIGSSLASRVRPIVMIPAGLVIMGACLFWLMMIAPDTPYVQYVGALAGIGVGISFAGSSATVALMSSVPLQWAGTASGVSNTSRQVSAVLGVALSGTFVSERLRHSTATMATGFKDSRVASLFTDGMYDTFLLAAIACFFAAVVAFALLASVARRQKQAVVAAKAVEQ</sequence>
<protein>
    <submittedName>
        <fullName evidence="10">Drug resistance transporter, EmrB/QacA subfamily</fullName>
    </submittedName>
</protein>
<dbReference type="AlphaFoldDB" id="E0IF09"/>